<organism evidence="2 3">
    <name type="scientific">Paraconiothyrium brasiliense</name>
    <dbReference type="NCBI Taxonomy" id="300254"/>
    <lineage>
        <taxon>Eukaryota</taxon>
        <taxon>Fungi</taxon>
        <taxon>Dikarya</taxon>
        <taxon>Ascomycota</taxon>
        <taxon>Pezizomycotina</taxon>
        <taxon>Dothideomycetes</taxon>
        <taxon>Pleosporomycetidae</taxon>
        <taxon>Pleosporales</taxon>
        <taxon>Massarineae</taxon>
        <taxon>Didymosphaeriaceae</taxon>
        <taxon>Paraconiothyrium</taxon>
    </lineage>
</organism>
<proteinExistence type="predicted"/>
<reference evidence="2 3" key="1">
    <citation type="submission" date="2024-02" db="EMBL/GenBank/DDBJ databases">
        <title>De novo assembly and annotation of 12 fungi associated with fruit tree decline syndrome in Ontario, Canada.</title>
        <authorList>
            <person name="Sulman M."/>
            <person name="Ellouze W."/>
            <person name="Ilyukhin E."/>
        </authorList>
    </citation>
    <scope>NUCLEOTIDE SEQUENCE [LARGE SCALE GENOMIC DNA]</scope>
    <source>
        <strain evidence="2 3">M42-189</strain>
    </source>
</reference>
<dbReference type="EMBL" id="JAKJXO020000008">
    <property type="protein sequence ID" value="KAL1601537.1"/>
    <property type="molecule type" value="Genomic_DNA"/>
</dbReference>
<evidence type="ECO:0000313" key="3">
    <source>
        <dbReference type="Proteomes" id="UP001521785"/>
    </source>
</evidence>
<evidence type="ECO:0000313" key="2">
    <source>
        <dbReference type="EMBL" id="KAL1601537.1"/>
    </source>
</evidence>
<name>A0ABR3RAZ1_9PLEO</name>
<evidence type="ECO:0000256" key="1">
    <source>
        <dbReference type="SAM" id="MobiDB-lite"/>
    </source>
</evidence>
<protein>
    <submittedName>
        <fullName evidence="2">Uncharacterized protein</fullName>
    </submittedName>
</protein>
<feature type="compositionally biased region" description="Gly residues" evidence="1">
    <location>
        <begin position="510"/>
        <end position="522"/>
    </location>
</feature>
<accession>A0ABR3RAZ1</accession>
<keyword evidence="3" id="KW-1185">Reference proteome</keyword>
<gene>
    <name evidence="2" type="ORF">SLS60_006452</name>
</gene>
<comment type="caution">
    <text evidence="2">The sequence shown here is derived from an EMBL/GenBank/DDBJ whole genome shotgun (WGS) entry which is preliminary data.</text>
</comment>
<sequence>MPTDSFSGPSCKDLIEFMKSVKDIPPKHKDVFEGMSKKAIESICDIDALHVWEIGDDIDDFLHLTQVIVKLKIEAEKHEGRRRKEPAMVVISSEQAAATKGRDSFERTCELVRSLTKSDGKKHLNDTVCAFDAIVVTRGISYTSTSHSQAAVNRISTAIERVFKMQRPSTKQIVWHHGPTLSLLLSWINDTTSGLRSALTAISVTAALDLTSGVKPSPLGKANKMSELQTLEDYAKRLDIPVVFVDPASQLITYEYLATYMYYWAYYIHTFLPSSVLRPHFYAALDSLVKFCFRIRGASDSTYGASTVRMVQEHLSASTARRWASSCINPSSYTKELCRAAGTDPQIHHAVQMADSPFTPFSQISGYPLPAFARLPLCPSEKPAESTGEHYIAAPVSFNLKTCAFRASSASPFYVLLPREGRDVDKITAWIQGTMMGVLERIRRDKEAPKIYKVETELFAEVAKACKWALEGCNGKMPEGVQEKVKFVEEKLDGGTFCYVAGLVKKSKQGGRGGGQTQGAGWRGQHEQGWQTGQAAQDGRRWQSGAATAGAGWD</sequence>
<feature type="region of interest" description="Disordered" evidence="1">
    <location>
        <begin position="507"/>
        <end position="554"/>
    </location>
</feature>
<dbReference type="Proteomes" id="UP001521785">
    <property type="component" value="Unassembled WGS sequence"/>
</dbReference>